<organism evidence="1 2">
    <name type="scientific">Caballeronia fortuita</name>
    <dbReference type="NCBI Taxonomy" id="1777138"/>
    <lineage>
        <taxon>Bacteria</taxon>
        <taxon>Pseudomonadati</taxon>
        <taxon>Pseudomonadota</taxon>
        <taxon>Betaproteobacteria</taxon>
        <taxon>Burkholderiales</taxon>
        <taxon>Burkholderiaceae</taxon>
        <taxon>Caballeronia</taxon>
    </lineage>
</organism>
<name>A0A158A305_9BURK</name>
<keyword evidence="2" id="KW-1185">Reference proteome</keyword>
<sequence length="95" mass="11052">MKADMRLAQDGHFLWIVALTVILDKEAKVATIDDRHENALRLSVLSNVRQRLLQNEKHLQLLIRRQGQASFSAIFKRWNDSRLRAKALDGFVHFT</sequence>
<dbReference type="EMBL" id="FCNX02000002">
    <property type="protein sequence ID" value="SAK52201.1"/>
    <property type="molecule type" value="Genomic_DNA"/>
</dbReference>
<protein>
    <submittedName>
        <fullName evidence="1">Uncharacterized protein</fullName>
    </submittedName>
</protein>
<reference evidence="1" key="1">
    <citation type="submission" date="2016-01" db="EMBL/GenBank/DDBJ databases">
        <authorList>
            <person name="Peeters C."/>
        </authorList>
    </citation>
    <scope>NUCLEOTIDE SEQUENCE</scope>
    <source>
        <strain evidence="1">LMG 29320</strain>
    </source>
</reference>
<dbReference type="AlphaFoldDB" id="A0A158A305"/>
<comment type="caution">
    <text evidence="1">The sequence shown here is derived from an EMBL/GenBank/DDBJ whole genome shotgun (WGS) entry which is preliminary data.</text>
</comment>
<accession>A0A158A305</accession>
<gene>
    <name evidence="1" type="ORF">AWB77_01380</name>
</gene>
<evidence type="ECO:0000313" key="2">
    <source>
        <dbReference type="Proteomes" id="UP000054903"/>
    </source>
</evidence>
<evidence type="ECO:0000313" key="1">
    <source>
        <dbReference type="EMBL" id="SAK52201.1"/>
    </source>
</evidence>
<dbReference type="Proteomes" id="UP000054903">
    <property type="component" value="Unassembled WGS sequence"/>
</dbReference>
<proteinExistence type="predicted"/>